<protein>
    <recommendedName>
        <fullName evidence="2">Ig-like domain-containing protein</fullName>
    </recommendedName>
</protein>
<dbReference type="Bgee" id="ENSNBRG00000000156">
    <property type="expression patterns" value="Expressed in mesonephros and 1 other cell type or tissue"/>
</dbReference>
<evidence type="ECO:0000313" key="3">
    <source>
        <dbReference type="Ensembl" id="ENSNBRP00000000167.1"/>
    </source>
</evidence>
<dbReference type="Gene3D" id="2.60.40.10">
    <property type="entry name" value="Immunoglobulins"/>
    <property type="match status" value="1"/>
</dbReference>
<evidence type="ECO:0000313" key="4">
    <source>
        <dbReference type="Proteomes" id="UP000261580"/>
    </source>
</evidence>
<dbReference type="Ensembl" id="ENSNBRT00000000202.1">
    <property type="protein sequence ID" value="ENSNBRP00000000167.1"/>
    <property type="gene ID" value="ENSNBRG00000000156.1"/>
</dbReference>
<accession>A0A3Q4GB42</accession>
<dbReference type="GeneTree" id="ENSGT01080000257344"/>
<reference evidence="3" key="1">
    <citation type="submission" date="2025-08" db="UniProtKB">
        <authorList>
            <consortium name="Ensembl"/>
        </authorList>
    </citation>
    <scope>IDENTIFICATION</scope>
</reference>
<organism evidence="3 4">
    <name type="scientific">Neolamprologus brichardi</name>
    <name type="common">Fairy cichlid</name>
    <name type="synonym">Lamprologus brichardi</name>
    <dbReference type="NCBI Taxonomy" id="32507"/>
    <lineage>
        <taxon>Eukaryota</taxon>
        <taxon>Metazoa</taxon>
        <taxon>Chordata</taxon>
        <taxon>Craniata</taxon>
        <taxon>Vertebrata</taxon>
        <taxon>Euteleostomi</taxon>
        <taxon>Actinopterygii</taxon>
        <taxon>Neopterygii</taxon>
        <taxon>Teleostei</taxon>
        <taxon>Neoteleostei</taxon>
        <taxon>Acanthomorphata</taxon>
        <taxon>Ovalentaria</taxon>
        <taxon>Cichlomorphae</taxon>
        <taxon>Cichliformes</taxon>
        <taxon>Cichlidae</taxon>
        <taxon>African cichlids</taxon>
        <taxon>Pseudocrenilabrinae</taxon>
        <taxon>Lamprologini</taxon>
        <taxon>Neolamprologus</taxon>
    </lineage>
</organism>
<dbReference type="Pfam" id="PF07686">
    <property type="entry name" value="V-set"/>
    <property type="match status" value="1"/>
</dbReference>
<feature type="chain" id="PRO_5018619072" description="Ig-like domain-containing protein" evidence="1">
    <location>
        <begin position="20"/>
        <end position="131"/>
    </location>
</feature>
<evidence type="ECO:0000259" key="2">
    <source>
        <dbReference type="PROSITE" id="PS50835"/>
    </source>
</evidence>
<feature type="domain" description="Ig-like" evidence="2">
    <location>
        <begin position="19"/>
        <end position="115"/>
    </location>
</feature>
<dbReference type="AlphaFoldDB" id="A0A3Q4GB42"/>
<dbReference type="InterPro" id="IPR013106">
    <property type="entry name" value="Ig_V-set"/>
</dbReference>
<dbReference type="InterPro" id="IPR013783">
    <property type="entry name" value="Ig-like_fold"/>
</dbReference>
<keyword evidence="1" id="KW-0732">Signal</keyword>
<sequence>MTLITILIWTLTCCCFTGSFVTVTQPPVETFTPGSTVTLTCNTNPKVYTWTDGASKVHWYQQKSGQAPKCLIYNGIHKPSSGGVPARFSGRGNGIDAALTISGAQAEDAAVYYCQNPQRLRDSFIIMSSLL</sequence>
<name>A0A3Q4GB42_NEOBR</name>
<proteinExistence type="predicted"/>
<keyword evidence="4" id="KW-1185">Reference proteome</keyword>
<evidence type="ECO:0000256" key="1">
    <source>
        <dbReference type="SAM" id="SignalP"/>
    </source>
</evidence>
<dbReference type="InterPro" id="IPR050150">
    <property type="entry name" value="IgV_Light_Chain"/>
</dbReference>
<dbReference type="SMART" id="SM00406">
    <property type="entry name" value="IGv"/>
    <property type="match status" value="1"/>
</dbReference>
<reference evidence="3" key="2">
    <citation type="submission" date="2025-09" db="UniProtKB">
        <authorList>
            <consortium name="Ensembl"/>
        </authorList>
    </citation>
    <scope>IDENTIFICATION</scope>
</reference>
<dbReference type="STRING" id="32507.ENSNBRP00000000167"/>
<dbReference type="InterPro" id="IPR007110">
    <property type="entry name" value="Ig-like_dom"/>
</dbReference>
<dbReference type="SUPFAM" id="SSF48726">
    <property type="entry name" value="Immunoglobulin"/>
    <property type="match status" value="1"/>
</dbReference>
<feature type="signal peptide" evidence="1">
    <location>
        <begin position="1"/>
        <end position="19"/>
    </location>
</feature>
<dbReference type="InterPro" id="IPR036179">
    <property type="entry name" value="Ig-like_dom_sf"/>
</dbReference>
<dbReference type="PROSITE" id="PS50835">
    <property type="entry name" value="IG_LIKE"/>
    <property type="match status" value="1"/>
</dbReference>
<dbReference type="PANTHER" id="PTHR23267">
    <property type="entry name" value="IMMUNOGLOBULIN LIGHT CHAIN"/>
    <property type="match status" value="1"/>
</dbReference>
<dbReference type="Proteomes" id="UP000261580">
    <property type="component" value="Unassembled WGS sequence"/>
</dbReference>
<dbReference type="OMA" id="WITQCLL"/>
<dbReference type="SMART" id="SM00409">
    <property type="entry name" value="IG"/>
    <property type="match status" value="1"/>
</dbReference>
<dbReference type="InterPro" id="IPR003599">
    <property type="entry name" value="Ig_sub"/>
</dbReference>